<accession>A0A7S4EMW2</accession>
<reference evidence="2" key="1">
    <citation type="submission" date="2021-01" db="EMBL/GenBank/DDBJ databases">
        <authorList>
            <person name="Corre E."/>
            <person name="Pelletier E."/>
            <person name="Niang G."/>
            <person name="Scheremetjew M."/>
            <person name="Finn R."/>
            <person name="Kale V."/>
            <person name="Holt S."/>
            <person name="Cochrane G."/>
            <person name="Meng A."/>
            <person name="Brown T."/>
            <person name="Cohen L."/>
        </authorList>
    </citation>
    <scope>NUCLEOTIDE SEQUENCE</scope>
    <source>
        <strain evidence="2">10249 10 AB</strain>
    </source>
</reference>
<gene>
    <name evidence="2" type="ORF">PAUS00366_LOCUS16713</name>
</gene>
<proteinExistence type="predicted"/>
<organism evidence="2">
    <name type="scientific">Pseudo-nitzschia australis</name>
    <dbReference type="NCBI Taxonomy" id="44445"/>
    <lineage>
        <taxon>Eukaryota</taxon>
        <taxon>Sar</taxon>
        <taxon>Stramenopiles</taxon>
        <taxon>Ochrophyta</taxon>
        <taxon>Bacillariophyta</taxon>
        <taxon>Bacillariophyceae</taxon>
        <taxon>Bacillariophycidae</taxon>
        <taxon>Bacillariales</taxon>
        <taxon>Bacillariaceae</taxon>
        <taxon>Pseudo-nitzschia</taxon>
    </lineage>
</organism>
<feature type="compositionally biased region" description="Basic and acidic residues" evidence="1">
    <location>
        <begin position="486"/>
        <end position="509"/>
    </location>
</feature>
<name>A0A7S4EMW2_9STRA</name>
<feature type="compositionally biased region" description="Polar residues" evidence="1">
    <location>
        <begin position="470"/>
        <end position="481"/>
    </location>
</feature>
<protein>
    <recommendedName>
        <fullName evidence="3">Suppressor of forked domain-containing protein</fullName>
    </recommendedName>
</protein>
<feature type="region of interest" description="Disordered" evidence="1">
    <location>
        <begin position="466"/>
        <end position="509"/>
    </location>
</feature>
<dbReference type="Gene3D" id="1.25.40.10">
    <property type="entry name" value="Tetratricopeptide repeat domain"/>
    <property type="match status" value="1"/>
</dbReference>
<evidence type="ECO:0000256" key="1">
    <source>
        <dbReference type="SAM" id="MobiDB-lite"/>
    </source>
</evidence>
<dbReference type="AlphaFoldDB" id="A0A7S4EMW2"/>
<evidence type="ECO:0008006" key="3">
    <source>
        <dbReference type="Google" id="ProtNLM"/>
    </source>
</evidence>
<evidence type="ECO:0000313" key="2">
    <source>
        <dbReference type="EMBL" id="CAE0723957.1"/>
    </source>
</evidence>
<dbReference type="EMBL" id="HBIX01024146">
    <property type="protein sequence ID" value="CAE0723957.1"/>
    <property type="molecule type" value="Transcribed_RNA"/>
</dbReference>
<dbReference type="InterPro" id="IPR011990">
    <property type="entry name" value="TPR-like_helical_dom_sf"/>
</dbReference>
<feature type="compositionally biased region" description="Polar residues" evidence="1">
    <location>
        <begin position="213"/>
        <end position="226"/>
    </location>
</feature>
<sequence length="509" mass="56036">MNTSHNSYDPNVVIQAAEAKLATGDVQGGQTLFQSSLFNWVDDAQFGSVPNKDQLQEAIATLWISYAHFLGKAKQFKTASEAYENATKCPISGSVGRIWLDYARFLEDRSKVRSAQQVFLKALVGIDTTEGGMVQDEQDRNLLWSEFLTMMQTKANQPDLTLQGLKDAVQKEHTNQLDNIKEEQPSDVAGSSAAARDAMYDDLPVTKRPRLDSGSNNNPLPEVASSFSTTSRTHVITAEDVQVEEEALADIVQSVRKDPLFVSTWMVMDGDGPPSIPIQLFAAAPPKLSDPSGRDLLGDDLALKLVQRLLASGKAILSVAKGLWMLAGLTEEKTNKQLKSLDASMATNHKKLRARLDERLSVAGAAATAVQTVNELELANFEQECVQQRQKCLNETAWESRQLLWVQQLLLAKLGLSGFQGPTADAQELNLQARVCAYLHSAFFSSRADWKRCSYKNAGITGKTLDNFRGKSQTGQSSANEPEQESITKHEHLCRSEFHDESKRESDGG</sequence>
<dbReference type="SUPFAM" id="SSF48452">
    <property type="entry name" value="TPR-like"/>
    <property type="match status" value="1"/>
</dbReference>
<feature type="region of interest" description="Disordered" evidence="1">
    <location>
        <begin position="205"/>
        <end position="226"/>
    </location>
</feature>